<evidence type="ECO:0000256" key="5">
    <source>
        <dbReference type="ARBA" id="ARBA00022729"/>
    </source>
</evidence>
<dbReference type="GO" id="GO:0071555">
    <property type="term" value="P:cell wall organization"/>
    <property type="evidence" value="ECO:0007669"/>
    <property type="project" value="UniProtKB-KW"/>
</dbReference>
<comment type="pathway">
    <text evidence="2">Cell wall biogenesis; cell wall polysaccharide biosynthesis.</text>
</comment>
<comment type="cofactor">
    <cofactor evidence="1">
        <name>Zn(2+)</name>
        <dbReference type="ChEBI" id="CHEBI:29105"/>
    </cofactor>
</comment>
<dbReference type="CDD" id="cd14844">
    <property type="entry name" value="Zn-DD-carboxypeptidase_like"/>
    <property type="match status" value="1"/>
</dbReference>
<dbReference type="InterPro" id="IPR009045">
    <property type="entry name" value="Zn_M74/Hedgehog-like"/>
</dbReference>
<dbReference type="Proteomes" id="UP000577697">
    <property type="component" value="Unassembled WGS sequence"/>
</dbReference>
<keyword evidence="15" id="KW-1185">Reference proteome</keyword>
<keyword evidence="8" id="KW-0482">Metalloprotease</keyword>
<dbReference type="GO" id="GO:0008237">
    <property type="term" value="F:metallopeptidase activity"/>
    <property type="evidence" value="ECO:0007669"/>
    <property type="project" value="UniProtKB-KW"/>
</dbReference>
<dbReference type="RefSeq" id="WP_067958410.1">
    <property type="nucleotide sequence ID" value="NZ_CP015005.1"/>
</dbReference>
<keyword evidence="5" id="KW-0732">Signal</keyword>
<dbReference type="PANTHER" id="PTHR37425:SF1">
    <property type="entry name" value="OUTER MEMBRANE PROTEIN"/>
    <property type="match status" value="1"/>
</dbReference>
<dbReference type="PANTHER" id="PTHR37425">
    <property type="match status" value="1"/>
</dbReference>
<evidence type="ECO:0000256" key="4">
    <source>
        <dbReference type="ARBA" id="ARBA00022723"/>
    </source>
</evidence>
<comment type="similarity">
    <text evidence="10">Belongs to the peptidase M15 family.</text>
</comment>
<dbReference type="AlphaFoldDB" id="A0AAC8YMY0"/>
<dbReference type="InterPro" id="IPR010275">
    <property type="entry name" value="MepK"/>
</dbReference>
<evidence type="ECO:0000256" key="8">
    <source>
        <dbReference type="ARBA" id="ARBA00023049"/>
    </source>
</evidence>
<evidence type="ECO:0000256" key="9">
    <source>
        <dbReference type="ARBA" id="ARBA00023316"/>
    </source>
</evidence>
<proteinExistence type="inferred from homology"/>
<dbReference type="Pfam" id="PF05951">
    <property type="entry name" value="Peptidase_M15_2"/>
    <property type="match status" value="1"/>
</dbReference>
<keyword evidence="6" id="KW-0378">Hydrolase</keyword>
<dbReference type="Gene3D" id="3.30.1380.10">
    <property type="match status" value="1"/>
</dbReference>
<evidence type="ECO:0000256" key="6">
    <source>
        <dbReference type="ARBA" id="ARBA00022801"/>
    </source>
</evidence>
<keyword evidence="7" id="KW-0862">Zinc</keyword>
<keyword evidence="9" id="KW-0961">Cell wall biogenesis/degradation</keyword>
<evidence type="ECO:0000313" key="15">
    <source>
        <dbReference type="Proteomes" id="UP000577697"/>
    </source>
</evidence>
<dbReference type="Proteomes" id="UP000075755">
    <property type="component" value="Chromosome"/>
</dbReference>
<sequence length="579" mass="61147">MLSFGFLTASQATASAETRTLKLYYTHTGERAEITFKRNGRYDQAGLKKLNQFLRDWRRNEPTKMDPRLFDVVWEAYRSSGARDYIHVVSAYRSPATNSLLRSRSSGVAEKSQHMLGKAMDFFIPGVPLKKLRDAGLRVQAGGVGYYPRSGSPFVHMDVGNVRHWPRMSRKELVAVFPSGKTLHVPSDGKPLPGFEQALASYQSRKASGDFVLASATPAKRSGGLFAALFGGGADEEEDTGEIAVAAVQPKKAPTKAISAEAPVQKALPGIQIVAPENAQRAEIPQVAEEAPDQQAPETIIAALPARSVPLPGVAPRPQAEVGMATAENVPFGAASAPLAEGEQPTAVEQQIAANVPLPTWRPNHTPPAELKPESQNVLMALASTDDAPAIASDVDAPLPSARPQDMTVEAALAAANDIPAEDESAQDELEIASLAPQPEPRSVFDQPEAIATATPAAATPKNAIATASAGTDPAAAVGGNVKTTRKSARPLAQEAKPDPKAVVVAAAPDAARWALRSGTQVTTVTTNTKAPGFAYNMVRTAPTEVYTAGFQQGDQSASAHKFSGTAVKFLSVARFSTN</sequence>
<reference evidence="13 15" key="2">
    <citation type="submission" date="2020-08" db="EMBL/GenBank/DDBJ databases">
        <title>Genomic Encyclopedia of Type Strains, Phase IV (KMG-IV): sequencing the most valuable type-strain genomes for metagenomic binning, comparative biology and taxonomic classification.</title>
        <authorList>
            <person name="Goeker M."/>
        </authorList>
    </citation>
    <scope>NUCLEOTIDE SEQUENCE [LARGE SCALE GENOMIC DNA]</scope>
    <source>
        <strain evidence="13 15">DSM 10368</strain>
    </source>
</reference>
<evidence type="ECO:0000256" key="10">
    <source>
        <dbReference type="ARBA" id="ARBA00093448"/>
    </source>
</evidence>
<keyword evidence="3" id="KW-0645">Protease</keyword>
<dbReference type="GO" id="GO:0046872">
    <property type="term" value="F:metal ion binding"/>
    <property type="evidence" value="ECO:0007669"/>
    <property type="project" value="UniProtKB-KW"/>
</dbReference>
<accession>A0AAC8YMY0</accession>
<evidence type="ECO:0000256" key="1">
    <source>
        <dbReference type="ARBA" id="ARBA00001947"/>
    </source>
</evidence>
<evidence type="ECO:0000256" key="11">
    <source>
        <dbReference type="ARBA" id="ARBA00093666"/>
    </source>
</evidence>
<dbReference type="EMBL" id="CP015005">
    <property type="protein sequence ID" value="AMS40974.1"/>
    <property type="molecule type" value="Genomic_DNA"/>
</dbReference>
<keyword evidence="4" id="KW-0479">Metal-binding</keyword>
<evidence type="ECO:0000256" key="7">
    <source>
        <dbReference type="ARBA" id="ARBA00022833"/>
    </source>
</evidence>
<dbReference type="SUPFAM" id="SSF55166">
    <property type="entry name" value="Hedgehog/DD-peptidase"/>
    <property type="match status" value="1"/>
</dbReference>
<evidence type="ECO:0000313" key="14">
    <source>
        <dbReference type="Proteomes" id="UP000075755"/>
    </source>
</evidence>
<protein>
    <recommendedName>
        <fullName evidence="11">Murein endopeptidase K</fullName>
    </recommendedName>
</protein>
<evidence type="ECO:0000256" key="3">
    <source>
        <dbReference type="ARBA" id="ARBA00022670"/>
    </source>
</evidence>
<evidence type="ECO:0000313" key="13">
    <source>
        <dbReference type="EMBL" id="MBB3709686.1"/>
    </source>
</evidence>
<reference evidence="12 14" key="1">
    <citation type="submission" date="2016-03" db="EMBL/GenBank/DDBJ databases">
        <title>Complete genome of Aminobacter aminovorans KCTC 2477.</title>
        <authorList>
            <person name="Kim K.M."/>
        </authorList>
    </citation>
    <scope>NUCLEOTIDE SEQUENCE [LARGE SCALE GENOMIC DNA]</scope>
    <source>
        <strain evidence="12 14">KCTC 2477</strain>
    </source>
</reference>
<dbReference type="GO" id="GO:0006508">
    <property type="term" value="P:proteolysis"/>
    <property type="evidence" value="ECO:0007669"/>
    <property type="project" value="UniProtKB-KW"/>
</dbReference>
<dbReference type="EMBL" id="JACICB010000033">
    <property type="protein sequence ID" value="MBB3709686.1"/>
    <property type="molecule type" value="Genomic_DNA"/>
</dbReference>
<dbReference type="KEGG" id="aak:AA2016_2044"/>
<evidence type="ECO:0000313" key="12">
    <source>
        <dbReference type="EMBL" id="AMS40974.1"/>
    </source>
</evidence>
<organism evidence="12 14">
    <name type="scientific">Aminobacter aminovorans</name>
    <name type="common">Chelatobacter heintzii</name>
    <dbReference type="NCBI Taxonomy" id="83263"/>
    <lineage>
        <taxon>Bacteria</taxon>
        <taxon>Pseudomonadati</taxon>
        <taxon>Pseudomonadota</taxon>
        <taxon>Alphaproteobacteria</taxon>
        <taxon>Hyphomicrobiales</taxon>
        <taxon>Phyllobacteriaceae</taxon>
        <taxon>Aminobacter</taxon>
    </lineage>
</organism>
<evidence type="ECO:0000256" key="2">
    <source>
        <dbReference type="ARBA" id="ARBA00004776"/>
    </source>
</evidence>
<name>A0AAC8YMY0_AMIAI</name>
<gene>
    <name evidence="12" type="ORF">AA2016_2044</name>
    <name evidence="13" type="ORF">FHS67_006041</name>
</gene>